<reference evidence="1" key="1">
    <citation type="submission" date="2016-05" db="EMBL/GenBank/DDBJ databases">
        <authorList>
            <person name="Lavstsen T."/>
            <person name="Jespersen J.S."/>
        </authorList>
    </citation>
    <scope>NUCLEOTIDE SEQUENCE</scope>
    <source>
        <tissue evidence="1">Brain</tissue>
    </source>
</reference>
<feature type="non-terminal residue" evidence="1">
    <location>
        <position position="93"/>
    </location>
</feature>
<dbReference type="AlphaFoldDB" id="A0A1A7XWM8"/>
<sequence>SGVIGGFARACTLEETHPPLCERPDLLGENPDWLLSRYCFLKVILLELCHDLRPFVERQINRTILIPVHIQFLTTTRTPQNLLCSPNIHVLPK</sequence>
<protein>
    <submittedName>
        <fullName evidence="1">Uncharacterized protein</fullName>
    </submittedName>
</protein>
<reference evidence="1" key="2">
    <citation type="submission" date="2016-06" db="EMBL/GenBank/DDBJ databases">
        <title>The genome of a short-lived fish provides insights into sex chromosome evolution and the genetic control of aging.</title>
        <authorList>
            <person name="Reichwald K."/>
            <person name="Felder M."/>
            <person name="Petzold A."/>
            <person name="Koch P."/>
            <person name="Groth M."/>
            <person name="Platzer M."/>
        </authorList>
    </citation>
    <scope>NUCLEOTIDE SEQUENCE</scope>
    <source>
        <tissue evidence="1">Brain</tissue>
    </source>
</reference>
<feature type="non-terminal residue" evidence="1">
    <location>
        <position position="1"/>
    </location>
</feature>
<name>A0A1A7XWM8_9TELE</name>
<proteinExistence type="predicted"/>
<dbReference type="EMBL" id="HADX01000201">
    <property type="protein sequence ID" value="SBP22433.1"/>
    <property type="molecule type" value="Transcribed_RNA"/>
</dbReference>
<evidence type="ECO:0000313" key="1">
    <source>
        <dbReference type="EMBL" id="SBP22433.1"/>
    </source>
</evidence>
<gene>
    <name evidence="1" type="primary">Nfu_g_1_011930</name>
</gene>
<organism evidence="1">
    <name type="scientific">Iconisemion striatum</name>
    <dbReference type="NCBI Taxonomy" id="60296"/>
    <lineage>
        <taxon>Eukaryota</taxon>
        <taxon>Metazoa</taxon>
        <taxon>Chordata</taxon>
        <taxon>Craniata</taxon>
        <taxon>Vertebrata</taxon>
        <taxon>Euteleostomi</taxon>
        <taxon>Actinopterygii</taxon>
        <taxon>Neopterygii</taxon>
        <taxon>Teleostei</taxon>
        <taxon>Neoteleostei</taxon>
        <taxon>Acanthomorphata</taxon>
        <taxon>Ovalentaria</taxon>
        <taxon>Atherinomorphae</taxon>
        <taxon>Cyprinodontiformes</taxon>
        <taxon>Nothobranchiidae</taxon>
        <taxon>Iconisemion</taxon>
    </lineage>
</organism>
<accession>A0A1A7XWM8</accession>